<reference evidence="2 3" key="1">
    <citation type="submission" date="2019-03" db="EMBL/GenBank/DDBJ databases">
        <title>Deep-cultivation of Planctomycetes and their phenomic and genomic characterization uncovers novel biology.</title>
        <authorList>
            <person name="Wiegand S."/>
            <person name="Jogler M."/>
            <person name="Boedeker C."/>
            <person name="Pinto D."/>
            <person name="Vollmers J."/>
            <person name="Rivas-Marin E."/>
            <person name="Kohn T."/>
            <person name="Peeters S.H."/>
            <person name="Heuer A."/>
            <person name="Rast P."/>
            <person name="Oberbeckmann S."/>
            <person name="Bunk B."/>
            <person name="Jeske O."/>
            <person name="Meyerdierks A."/>
            <person name="Storesund J.E."/>
            <person name="Kallscheuer N."/>
            <person name="Luecker S."/>
            <person name="Lage O.M."/>
            <person name="Pohl T."/>
            <person name="Merkel B.J."/>
            <person name="Hornburger P."/>
            <person name="Mueller R.-W."/>
            <person name="Bruemmer F."/>
            <person name="Labrenz M."/>
            <person name="Spormann A.M."/>
            <person name="Op den Camp H."/>
            <person name="Overmann J."/>
            <person name="Amann R."/>
            <person name="Jetten M.S.M."/>
            <person name="Mascher T."/>
            <person name="Medema M.H."/>
            <person name="Devos D.P."/>
            <person name="Kaster A.-K."/>
            <person name="Ovreas L."/>
            <person name="Rohde M."/>
            <person name="Galperin M.Y."/>
            <person name="Jogler C."/>
        </authorList>
    </citation>
    <scope>NUCLEOTIDE SEQUENCE [LARGE SCALE GENOMIC DNA]</scope>
    <source>
        <strain evidence="2 3">Enr10</strain>
    </source>
</reference>
<dbReference type="Proteomes" id="UP000315647">
    <property type="component" value="Chromosome"/>
</dbReference>
<dbReference type="EMBL" id="CP037421">
    <property type="protein sequence ID" value="QDT30405.1"/>
    <property type="molecule type" value="Genomic_DNA"/>
</dbReference>
<protein>
    <submittedName>
        <fullName evidence="2">SEC-C motif protein</fullName>
    </submittedName>
</protein>
<dbReference type="InterPro" id="IPR004027">
    <property type="entry name" value="SEC_C_motif"/>
</dbReference>
<dbReference type="InterPro" id="IPR011990">
    <property type="entry name" value="TPR-like_helical_dom_sf"/>
</dbReference>
<name>A0A517QFP5_9PLAN</name>
<dbReference type="Gene3D" id="1.25.40.10">
    <property type="entry name" value="Tetratricopeptide repeat domain"/>
    <property type="match status" value="1"/>
</dbReference>
<dbReference type="Pfam" id="PF02810">
    <property type="entry name" value="SEC-C"/>
    <property type="match status" value="1"/>
</dbReference>
<evidence type="ECO:0000313" key="3">
    <source>
        <dbReference type="Proteomes" id="UP000315647"/>
    </source>
</evidence>
<evidence type="ECO:0000256" key="1">
    <source>
        <dbReference type="SAM" id="MobiDB-lite"/>
    </source>
</evidence>
<dbReference type="SUPFAM" id="SSF48452">
    <property type="entry name" value="TPR-like"/>
    <property type="match status" value="1"/>
</dbReference>
<organism evidence="2 3">
    <name type="scientific">Gimesia panareensis</name>
    <dbReference type="NCBI Taxonomy" id="2527978"/>
    <lineage>
        <taxon>Bacteria</taxon>
        <taxon>Pseudomonadati</taxon>
        <taxon>Planctomycetota</taxon>
        <taxon>Planctomycetia</taxon>
        <taxon>Planctomycetales</taxon>
        <taxon>Planctomycetaceae</taxon>
        <taxon>Gimesia</taxon>
    </lineage>
</organism>
<evidence type="ECO:0000313" key="2">
    <source>
        <dbReference type="EMBL" id="QDT30405.1"/>
    </source>
</evidence>
<sequence length="767" mass="86322">MVIQQTLYFDPESEKCFPRELPVRQIPILETKKAEVMSIDPYDPCPCNSGKKYKFCCHSIGDEVSKISHLHETHQTATALQLLDRLKKKHPEQPLSYITEAQILMAERRFEDALVPLNECLEREPDHPAAHSLLATSSFLAHGYKRSQKTIYTALQKCAAVDVSLATPLAISIAIALQMRGYYLAAREHFALAMRVASQEYQQNLFMNLLEFDGDDQIPYQFRGVHVLERCPLEDSEQQATFEKAQRLANLGCYRSSASLFKQLAEATGLVTLWKNAAFCYAWATDEVKAAELFHQAAGIESDFAEAVELETLAQLLDLNNTGEVVNSIEKVFEVESLSRFLTQMDLHPQVLRGNVPPAQDPEETTPAAYYQILNSELDADSRGEGITLETVPVVIGDIDVFDADRQLGNPAIVRLYAYEGDQLEKTEQIFEAALGKEGKKECGLQEVEPDSEEAGTPLSPIPTEQWPLFFRWSFPQKMPILKRRELEAEQWKKLLSETWSETPLAGLDGKTPAEAAKEDSLKVALTAAAYVLDAQTLSLGHFLDFSELDPELGISELAPLAVDASSHFNTCSSMTQNRIPVKELSDPQLMYIFNRALLIRHPRFLYDVLIEVLSRDECIKEVDLDRVYTTLTEICHKKNQREEMLSWIHKGQENAQAQPEHAFESELQWKMRELSFRLEDTSDPGLSDFMKGIWDNYGKKMPQIREYLKAFAQAFDLDLPWIKESSLLDTGDLAGNVSSEGIWSPGEAAPEADSGSGSKLWLPGQS</sequence>
<feature type="region of interest" description="Disordered" evidence="1">
    <location>
        <begin position="740"/>
        <end position="767"/>
    </location>
</feature>
<keyword evidence="3" id="KW-1185">Reference proteome</keyword>
<gene>
    <name evidence="2" type="ORF">Enr10x_57710</name>
</gene>
<accession>A0A517QFP5</accession>
<dbReference type="Gene3D" id="3.10.450.50">
    <property type="match status" value="1"/>
</dbReference>
<dbReference type="AlphaFoldDB" id="A0A517QFP5"/>
<proteinExistence type="predicted"/>
<dbReference type="SUPFAM" id="SSF103642">
    <property type="entry name" value="Sec-C motif"/>
    <property type="match status" value="1"/>
</dbReference>